<dbReference type="Pfam" id="PF01012">
    <property type="entry name" value="ETF"/>
    <property type="match status" value="1"/>
</dbReference>
<evidence type="ECO:0000259" key="1">
    <source>
        <dbReference type="Pfam" id="PF01012"/>
    </source>
</evidence>
<proteinExistence type="predicted"/>
<dbReference type="AlphaFoldDB" id="A0A382ZWZ9"/>
<dbReference type="Gene3D" id="3.40.50.620">
    <property type="entry name" value="HUPs"/>
    <property type="match status" value="1"/>
</dbReference>
<dbReference type="SUPFAM" id="SSF52402">
    <property type="entry name" value="Adenine nucleotide alpha hydrolases-like"/>
    <property type="match status" value="1"/>
</dbReference>
<dbReference type="InterPro" id="IPR014730">
    <property type="entry name" value="ETF_a/b_N"/>
</dbReference>
<name>A0A382ZWZ9_9ZZZZ</name>
<dbReference type="EMBL" id="UINC01187225">
    <property type="protein sequence ID" value="SVD99839.1"/>
    <property type="molecule type" value="Genomic_DNA"/>
</dbReference>
<feature type="non-terminal residue" evidence="2">
    <location>
        <position position="106"/>
    </location>
</feature>
<accession>A0A382ZWZ9</accession>
<feature type="domain" description="Electron transfer flavoprotein alpha/beta-subunit N-terminal" evidence="1">
    <location>
        <begin position="1"/>
        <end position="106"/>
    </location>
</feature>
<evidence type="ECO:0000313" key="2">
    <source>
        <dbReference type="EMBL" id="SVD99839.1"/>
    </source>
</evidence>
<sequence length="106" mass="11439">MVIAEHRLGELTAATFEVIAAAVGLKRTKKFSVNVAVLASNPAEFSAKLNIAGVDEIIEVQIQENQFQTDTYEAIINSLLDEYAPSVVLTSNSIDAWSCMPIIAAK</sequence>
<organism evidence="2">
    <name type="scientific">marine metagenome</name>
    <dbReference type="NCBI Taxonomy" id="408172"/>
    <lineage>
        <taxon>unclassified sequences</taxon>
        <taxon>metagenomes</taxon>
        <taxon>ecological metagenomes</taxon>
    </lineage>
</organism>
<dbReference type="InterPro" id="IPR014729">
    <property type="entry name" value="Rossmann-like_a/b/a_fold"/>
</dbReference>
<gene>
    <name evidence="2" type="ORF">METZ01_LOCUS452693</name>
</gene>
<protein>
    <recommendedName>
        <fullName evidence="1">Electron transfer flavoprotein alpha/beta-subunit N-terminal domain-containing protein</fullName>
    </recommendedName>
</protein>
<reference evidence="2" key="1">
    <citation type="submission" date="2018-05" db="EMBL/GenBank/DDBJ databases">
        <authorList>
            <person name="Lanie J.A."/>
            <person name="Ng W.-L."/>
            <person name="Kazmierczak K.M."/>
            <person name="Andrzejewski T.M."/>
            <person name="Davidsen T.M."/>
            <person name="Wayne K.J."/>
            <person name="Tettelin H."/>
            <person name="Glass J.I."/>
            <person name="Rusch D."/>
            <person name="Podicherti R."/>
            <person name="Tsui H.-C.T."/>
            <person name="Winkler M.E."/>
        </authorList>
    </citation>
    <scope>NUCLEOTIDE SEQUENCE</scope>
</reference>